<evidence type="ECO:0000313" key="2">
    <source>
        <dbReference type="Proteomes" id="UP000184222"/>
    </source>
</evidence>
<dbReference type="Gene3D" id="3.30.429.10">
    <property type="entry name" value="Macrophage Migration Inhibitory Factor"/>
    <property type="match status" value="1"/>
</dbReference>
<evidence type="ECO:0000313" key="1">
    <source>
        <dbReference type="EMBL" id="API87151.1"/>
    </source>
</evidence>
<dbReference type="InterPro" id="IPR004220">
    <property type="entry name" value="5-COMe_2-OHmuconate_Isoase"/>
</dbReference>
<dbReference type="OrthoDB" id="9814215at2"/>
<dbReference type="RefSeq" id="WP_072712842.1">
    <property type="nucleotide sequence ID" value="NZ_CP016796.1"/>
</dbReference>
<sequence length="114" mass="13039">MPHIVLEIPKKFNIELAKQIVDILQQYLTKGLPTSLESFKSRVYNYEYCSVAGGSEKELIHLQIKVLAGRKQEHLNTLSTNLRNKILEILNECVNMDKYAVTLEISELSSAYAR</sequence>
<name>A0A1L4BTH5_9GAMM</name>
<dbReference type="SUPFAM" id="SSF55331">
    <property type="entry name" value="Tautomerase/MIF"/>
    <property type="match status" value="1"/>
</dbReference>
<evidence type="ECO:0008006" key="3">
    <source>
        <dbReference type="Google" id="ProtNLM"/>
    </source>
</evidence>
<dbReference type="KEGG" id="frx:F7310_07175"/>
<dbReference type="Pfam" id="PF02962">
    <property type="entry name" value="CHMI"/>
    <property type="match status" value="1"/>
</dbReference>
<gene>
    <name evidence="1" type="ORF">F7310_07175</name>
</gene>
<dbReference type="Proteomes" id="UP000184222">
    <property type="component" value="Chromosome"/>
</dbReference>
<dbReference type="InterPro" id="IPR014347">
    <property type="entry name" value="Tautomerase/MIF_sf"/>
</dbReference>
<reference evidence="1 2" key="1">
    <citation type="journal article" date="2016" name="Appl. Environ. Microbiol.">
        <title>Whole genome relationships among Francisella bacteria of diverse origin define new species and provide specific regions for detection.</title>
        <authorList>
            <person name="Challacombe J.F."/>
            <person name="Petersen J.M."/>
            <person name="Gallegos-Graves V."/>
            <person name="Hodge D."/>
            <person name="Pillai S."/>
            <person name="Kuske C.R."/>
        </authorList>
    </citation>
    <scope>NUCLEOTIDE SEQUENCE [LARGE SCALE GENOMIC DNA]</scope>
    <source>
        <strain evidence="2">TX07-7310</strain>
    </source>
</reference>
<organism evidence="1 2">
    <name type="scientific">Francisella uliginis</name>
    <dbReference type="NCBI Taxonomy" id="573570"/>
    <lineage>
        <taxon>Bacteria</taxon>
        <taxon>Pseudomonadati</taxon>
        <taxon>Pseudomonadota</taxon>
        <taxon>Gammaproteobacteria</taxon>
        <taxon>Thiotrichales</taxon>
        <taxon>Francisellaceae</taxon>
        <taxon>Francisella</taxon>
    </lineage>
</organism>
<protein>
    <recommendedName>
        <fullName evidence="3">5-carboxymethyl-2-hydroxymuconate isomerase</fullName>
    </recommendedName>
</protein>
<dbReference type="STRING" id="573570.F7310_07175"/>
<dbReference type="GO" id="GO:0008704">
    <property type="term" value="F:5-carboxymethyl-2-hydroxymuconate delta-isomerase activity"/>
    <property type="evidence" value="ECO:0007669"/>
    <property type="project" value="InterPro"/>
</dbReference>
<proteinExistence type="predicted"/>
<keyword evidence="2" id="KW-1185">Reference proteome</keyword>
<dbReference type="AlphaFoldDB" id="A0A1L4BTH5"/>
<accession>A0A1L4BTH5</accession>
<dbReference type="EMBL" id="CP016796">
    <property type="protein sequence ID" value="API87151.1"/>
    <property type="molecule type" value="Genomic_DNA"/>
</dbReference>